<evidence type="ECO:0000313" key="1">
    <source>
        <dbReference type="EMBL" id="EWC89018.1"/>
    </source>
</evidence>
<protein>
    <submittedName>
        <fullName evidence="1">Uncharacterized protein</fullName>
    </submittedName>
</protein>
<sequence>MICQSKIFLYELEDNIKDYKILKEKIMNDKYLLKKGDYINEVYNGIIQNQRIKIDNVKKTNKTLLNLYNKKFSNINYIISLNENINNVDFLYLNVLIHNRKLQYDDLMKEHENNYNHLSNNLFMYYLLRIHICVHIIRKNESIHRLENKRSLNVFLLLYKY</sequence>
<proteinExistence type="predicted"/>
<reference evidence="1 2" key="1">
    <citation type="submission" date="2013-02" db="EMBL/GenBank/DDBJ databases">
        <title>The Genome Sequence of Plasmodium falciparum NF54.</title>
        <authorList>
            <consortium name="The Broad Institute Genome Sequencing Platform"/>
            <consortium name="The Broad Institute Genome Sequencing Center for Infectious Disease"/>
            <person name="Neafsey D."/>
            <person name="Cheeseman I."/>
            <person name="Volkman S."/>
            <person name="Adams J."/>
            <person name="Walker B."/>
            <person name="Young S.K."/>
            <person name="Zeng Q."/>
            <person name="Gargeya S."/>
            <person name="Fitzgerald M."/>
            <person name="Haas B."/>
            <person name="Abouelleil A."/>
            <person name="Alvarado L."/>
            <person name="Arachchi H.M."/>
            <person name="Berlin A.M."/>
            <person name="Chapman S.B."/>
            <person name="Dewar J."/>
            <person name="Goldberg J."/>
            <person name="Griggs A."/>
            <person name="Gujja S."/>
            <person name="Hansen M."/>
            <person name="Howarth C."/>
            <person name="Imamovic A."/>
            <person name="Larimer J."/>
            <person name="McCowan C."/>
            <person name="Murphy C."/>
            <person name="Neiman D."/>
            <person name="Pearson M."/>
            <person name="Priest M."/>
            <person name="Roberts A."/>
            <person name="Saif S."/>
            <person name="Shea T."/>
            <person name="Sisk P."/>
            <person name="Sykes S."/>
            <person name="Wortman J."/>
            <person name="Nusbaum C."/>
            <person name="Birren B."/>
        </authorList>
    </citation>
    <scope>NUCLEOTIDE SEQUENCE [LARGE SCALE GENOMIC DNA]</scope>
    <source>
        <strain evidence="1 2">NF54</strain>
    </source>
</reference>
<dbReference type="AlphaFoldDB" id="W7JVH3"/>
<dbReference type="Proteomes" id="UP000030673">
    <property type="component" value="Unassembled WGS sequence"/>
</dbReference>
<evidence type="ECO:0000313" key="2">
    <source>
        <dbReference type="Proteomes" id="UP000030673"/>
    </source>
</evidence>
<keyword evidence="2" id="KW-1185">Reference proteome</keyword>
<name>W7JVH3_PLAFO</name>
<gene>
    <name evidence="1" type="ORF">PFNF54_02288</name>
</gene>
<organism evidence="1 2">
    <name type="scientific">Plasmodium falciparum (isolate NF54)</name>
    <dbReference type="NCBI Taxonomy" id="5843"/>
    <lineage>
        <taxon>Eukaryota</taxon>
        <taxon>Sar</taxon>
        <taxon>Alveolata</taxon>
        <taxon>Apicomplexa</taxon>
        <taxon>Aconoidasida</taxon>
        <taxon>Haemosporida</taxon>
        <taxon>Plasmodiidae</taxon>
        <taxon>Plasmodium</taxon>
        <taxon>Plasmodium (Laverania)</taxon>
    </lineage>
</organism>
<dbReference type="EMBL" id="KE123791">
    <property type="protein sequence ID" value="EWC89018.1"/>
    <property type="molecule type" value="Genomic_DNA"/>
</dbReference>
<accession>W7JVH3</accession>